<name>A0AAW1W333_RUBAR</name>
<evidence type="ECO:0000256" key="4">
    <source>
        <dbReference type="ARBA" id="ARBA00023163"/>
    </source>
</evidence>
<dbReference type="SUPFAM" id="SSF118290">
    <property type="entry name" value="WRKY DNA-binding domain"/>
    <property type="match status" value="1"/>
</dbReference>
<keyword evidence="8" id="KW-1185">Reference proteome</keyword>
<keyword evidence="3" id="KW-0238">DNA-binding</keyword>
<dbReference type="Proteomes" id="UP001457282">
    <property type="component" value="Unassembled WGS sequence"/>
</dbReference>
<sequence>MDNISETISLIRHGCNLARELESNLPNLVNQPENLFSISKSLDQIMRVFGEARERVDSSSAAHQDPLSSYVHVAQQKQQIDASLQEWLRCNYTQAMEDQYIQTQRLIAERSSSATPSDMRDSGDQAMDHIITMVSHDMNVSSSSQSRPRRRKDLGEIRKLTVPAPRIGNTEIPPEDGFTWRKYGQKEIMGCRFPRGYYRCTHQKLYNCQAKKQVQRLDNDPLTFEVMYRGDHTCHMSSTAPSTLPPPPDQIKQDNMTQKHAPTTQPLESTWLSMDFNTSVRGSSGGGDGVGTSTATTTRYGKEVEFPVVDLADAMFNSGSSSTNSMDFIFTNTSAENKWESGDKKN</sequence>
<dbReference type="InterPro" id="IPR036576">
    <property type="entry name" value="WRKY_dom_sf"/>
</dbReference>
<reference evidence="7 8" key="1">
    <citation type="journal article" date="2023" name="G3 (Bethesda)">
        <title>A chromosome-length genome assembly and annotation of blackberry (Rubus argutus, cv. 'Hillquist').</title>
        <authorList>
            <person name="Bruna T."/>
            <person name="Aryal R."/>
            <person name="Dudchenko O."/>
            <person name="Sargent D.J."/>
            <person name="Mead D."/>
            <person name="Buti M."/>
            <person name="Cavallini A."/>
            <person name="Hytonen T."/>
            <person name="Andres J."/>
            <person name="Pham M."/>
            <person name="Weisz D."/>
            <person name="Mascagni F."/>
            <person name="Usai G."/>
            <person name="Natali L."/>
            <person name="Bassil N."/>
            <person name="Fernandez G.E."/>
            <person name="Lomsadze A."/>
            <person name="Armour M."/>
            <person name="Olukolu B."/>
            <person name="Poorten T."/>
            <person name="Britton C."/>
            <person name="Davik J."/>
            <person name="Ashrafi H."/>
            <person name="Aiden E.L."/>
            <person name="Borodovsky M."/>
            <person name="Worthington M."/>
        </authorList>
    </citation>
    <scope>NUCLEOTIDE SEQUENCE [LARGE SCALE GENOMIC DNA]</scope>
    <source>
        <strain evidence="7">PI 553951</strain>
    </source>
</reference>
<evidence type="ECO:0000313" key="7">
    <source>
        <dbReference type="EMBL" id="KAK9913872.1"/>
    </source>
</evidence>
<dbReference type="Pfam" id="PF03106">
    <property type="entry name" value="WRKY"/>
    <property type="match status" value="1"/>
</dbReference>
<dbReference type="GO" id="GO:0003700">
    <property type="term" value="F:DNA-binding transcription factor activity"/>
    <property type="evidence" value="ECO:0007669"/>
    <property type="project" value="InterPro"/>
</dbReference>
<dbReference type="GO" id="GO:0043565">
    <property type="term" value="F:sequence-specific DNA binding"/>
    <property type="evidence" value="ECO:0007669"/>
    <property type="project" value="InterPro"/>
</dbReference>
<evidence type="ECO:0000256" key="5">
    <source>
        <dbReference type="ARBA" id="ARBA00023242"/>
    </source>
</evidence>
<dbReference type="PANTHER" id="PTHR31282">
    <property type="entry name" value="WRKY TRANSCRIPTION FACTOR 21-RELATED"/>
    <property type="match status" value="1"/>
</dbReference>
<feature type="domain" description="WRKY" evidence="6">
    <location>
        <begin position="175"/>
        <end position="237"/>
    </location>
</feature>
<organism evidence="7 8">
    <name type="scientific">Rubus argutus</name>
    <name type="common">Southern blackberry</name>
    <dbReference type="NCBI Taxonomy" id="59490"/>
    <lineage>
        <taxon>Eukaryota</taxon>
        <taxon>Viridiplantae</taxon>
        <taxon>Streptophyta</taxon>
        <taxon>Embryophyta</taxon>
        <taxon>Tracheophyta</taxon>
        <taxon>Spermatophyta</taxon>
        <taxon>Magnoliopsida</taxon>
        <taxon>eudicotyledons</taxon>
        <taxon>Gunneridae</taxon>
        <taxon>Pentapetalae</taxon>
        <taxon>rosids</taxon>
        <taxon>fabids</taxon>
        <taxon>Rosales</taxon>
        <taxon>Rosaceae</taxon>
        <taxon>Rosoideae</taxon>
        <taxon>Rosoideae incertae sedis</taxon>
        <taxon>Rubus</taxon>
    </lineage>
</organism>
<gene>
    <name evidence="7" type="ORF">M0R45_037676</name>
</gene>
<keyword evidence="4" id="KW-0804">Transcription</keyword>
<dbReference type="InterPro" id="IPR044810">
    <property type="entry name" value="WRKY_plant"/>
</dbReference>
<dbReference type="SMART" id="SM00774">
    <property type="entry name" value="WRKY"/>
    <property type="match status" value="1"/>
</dbReference>
<keyword evidence="5" id="KW-0539">Nucleus</keyword>
<accession>A0AAW1W333</accession>
<protein>
    <recommendedName>
        <fullName evidence="6">WRKY domain-containing protein</fullName>
    </recommendedName>
</protein>
<keyword evidence="2" id="KW-0805">Transcription regulation</keyword>
<dbReference type="InterPro" id="IPR003657">
    <property type="entry name" value="WRKY_dom"/>
</dbReference>
<evidence type="ECO:0000256" key="2">
    <source>
        <dbReference type="ARBA" id="ARBA00023015"/>
    </source>
</evidence>
<comment type="subcellular location">
    <subcellularLocation>
        <location evidence="1">Nucleus</location>
    </subcellularLocation>
</comment>
<evidence type="ECO:0000259" key="6">
    <source>
        <dbReference type="PROSITE" id="PS50811"/>
    </source>
</evidence>
<evidence type="ECO:0000256" key="3">
    <source>
        <dbReference type="ARBA" id="ARBA00023125"/>
    </source>
</evidence>
<comment type="caution">
    <text evidence="7">The sequence shown here is derived from an EMBL/GenBank/DDBJ whole genome shotgun (WGS) entry which is preliminary data.</text>
</comment>
<evidence type="ECO:0000256" key="1">
    <source>
        <dbReference type="ARBA" id="ARBA00004123"/>
    </source>
</evidence>
<proteinExistence type="predicted"/>
<dbReference type="Gene3D" id="2.20.25.80">
    <property type="entry name" value="WRKY domain"/>
    <property type="match status" value="1"/>
</dbReference>
<dbReference type="GO" id="GO:0005634">
    <property type="term" value="C:nucleus"/>
    <property type="evidence" value="ECO:0007669"/>
    <property type="project" value="UniProtKB-SubCell"/>
</dbReference>
<dbReference type="PROSITE" id="PS50811">
    <property type="entry name" value="WRKY"/>
    <property type="match status" value="1"/>
</dbReference>
<dbReference type="AlphaFoldDB" id="A0AAW1W333"/>
<dbReference type="EMBL" id="JBEDUW010000007">
    <property type="protein sequence ID" value="KAK9913872.1"/>
    <property type="molecule type" value="Genomic_DNA"/>
</dbReference>
<evidence type="ECO:0000313" key="8">
    <source>
        <dbReference type="Proteomes" id="UP001457282"/>
    </source>
</evidence>